<proteinExistence type="predicted"/>
<accession>A0AAP0KMG3</accession>
<sequence>MFIPKPTPSQIPGFAPDDVARRRVDEEKLIEEFEKFTFDTMSVTDGEDAPQVPLEELLEDLGLSDDKGAMSE</sequence>
<dbReference type="Proteomes" id="UP001417504">
    <property type="component" value="Unassembled WGS sequence"/>
</dbReference>
<evidence type="ECO:0000313" key="2">
    <source>
        <dbReference type="Proteomes" id="UP001417504"/>
    </source>
</evidence>
<dbReference type="AlphaFoldDB" id="A0AAP0KMG3"/>
<evidence type="ECO:0000313" key="1">
    <source>
        <dbReference type="EMBL" id="KAK9154443.1"/>
    </source>
</evidence>
<protein>
    <submittedName>
        <fullName evidence="1">Uncharacterized protein</fullName>
    </submittedName>
</protein>
<keyword evidence="2" id="KW-1185">Reference proteome</keyword>
<reference evidence="1 2" key="1">
    <citation type="submission" date="2024-01" db="EMBL/GenBank/DDBJ databases">
        <title>Genome assemblies of Stephania.</title>
        <authorList>
            <person name="Yang L."/>
        </authorList>
    </citation>
    <scope>NUCLEOTIDE SEQUENCE [LARGE SCALE GENOMIC DNA]</scope>
    <source>
        <strain evidence="1">QJT</strain>
        <tissue evidence="1">Leaf</tissue>
    </source>
</reference>
<dbReference type="EMBL" id="JBBNAE010000001">
    <property type="protein sequence ID" value="KAK9154443.1"/>
    <property type="molecule type" value="Genomic_DNA"/>
</dbReference>
<gene>
    <name evidence="1" type="ORF">Sjap_001923</name>
</gene>
<comment type="caution">
    <text evidence="1">The sequence shown here is derived from an EMBL/GenBank/DDBJ whole genome shotgun (WGS) entry which is preliminary data.</text>
</comment>
<organism evidence="1 2">
    <name type="scientific">Stephania japonica</name>
    <dbReference type="NCBI Taxonomy" id="461633"/>
    <lineage>
        <taxon>Eukaryota</taxon>
        <taxon>Viridiplantae</taxon>
        <taxon>Streptophyta</taxon>
        <taxon>Embryophyta</taxon>
        <taxon>Tracheophyta</taxon>
        <taxon>Spermatophyta</taxon>
        <taxon>Magnoliopsida</taxon>
        <taxon>Ranunculales</taxon>
        <taxon>Menispermaceae</taxon>
        <taxon>Menispermoideae</taxon>
        <taxon>Cissampelideae</taxon>
        <taxon>Stephania</taxon>
    </lineage>
</organism>
<name>A0AAP0KMG3_9MAGN</name>